<dbReference type="EMBL" id="FQVD01000067">
    <property type="protein sequence ID" value="SHG03807.1"/>
    <property type="molecule type" value="Genomic_DNA"/>
</dbReference>
<keyword evidence="1" id="KW-1133">Transmembrane helix</keyword>
<dbReference type="Gene3D" id="2.60.120.260">
    <property type="entry name" value="Galactose-binding domain-like"/>
    <property type="match status" value="2"/>
</dbReference>
<protein>
    <recommendedName>
        <fullName evidence="4">F5/8 type C domain-containing protein</fullName>
    </recommendedName>
</protein>
<dbReference type="STRING" id="871325.SAMN05444349_1673"/>
<gene>
    <name evidence="2" type="ORF">SAMN05444349_1673</name>
</gene>
<feature type="transmembrane region" description="Helical" evidence="1">
    <location>
        <begin position="21"/>
        <end position="42"/>
    </location>
</feature>
<organism evidence="2 3">
    <name type="scientific">Bacteroides faecichinchillae</name>
    <dbReference type="NCBI Taxonomy" id="871325"/>
    <lineage>
        <taxon>Bacteria</taxon>
        <taxon>Pseudomonadati</taxon>
        <taxon>Bacteroidota</taxon>
        <taxon>Bacteroidia</taxon>
        <taxon>Bacteroidales</taxon>
        <taxon>Bacteroidaceae</taxon>
        <taxon>Bacteroides</taxon>
    </lineage>
</organism>
<dbReference type="Proteomes" id="UP000184436">
    <property type="component" value="Unassembled WGS sequence"/>
</dbReference>
<evidence type="ECO:0000256" key="1">
    <source>
        <dbReference type="SAM" id="Phobius"/>
    </source>
</evidence>
<name>A0A1M5GJB0_9BACE</name>
<dbReference type="PANTHER" id="PTHR35532">
    <property type="entry name" value="SIMILAR TO POLYHYDROXYALKANOATE DEPOLYMERASE"/>
    <property type="match status" value="1"/>
</dbReference>
<evidence type="ECO:0008006" key="4">
    <source>
        <dbReference type="Google" id="ProtNLM"/>
    </source>
</evidence>
<keyword evidence="1" id="KW-0472">Membrane</keyword>
<sequence length="672" mass="77649">MKSLSEINSSNVFLIHLTNKLNGRLVHIIKAILYFSFISFILSGCNRGDSQLKEALILAKSNQSELEKVLEFYQGDSLKLEAAKFLIKNMPGHYSYQGNAIEKYYDSVDSILTINYPMDTLKVIIEELSNKFKMQLDTIQDIEIIKSDFLIKNIERAFAEWKSVKWAAHISFNDFCEYILPYKSSELQSLDNWRDYLKTFYPYKLEELTCCDAFKRSALWATCKINHELRFYVKPTVWASQIIPILRPSTQMRFPFGLCEDYSQLETAILRSNTIPAMIDFTPQWPFRSLGHSWNAILANNGKCIAFGGIDSDPGEPHKLDEKMAKVYRKTYAINHVVKRLIQTEQSVPSTFSTPFIKDVTTEYMITSDIQVNVGKQKSNYAYLAVFDNRSWQPVSFGEINKGVASFKSMGRDIVYLPVCYQKTQIRPVAPPFILTSTGEIRSLIPDTNHLITVTLYRKYPVFKHVHEIADRIMGGKLQASDNEKFENPVTIYEVDNWITRGEEIKVPDSLGNYRYWRYYKPNGGHCNIAEVVFVGGESHQIIKGRIIGTEGSFGNRPEYTREAAFDNNALTYFDAPFNDNGWVGMDFGKPIKMEKIMYIPRGDGNTIEISDMYELFYWNRHCWVSLGRLRATSVKLEYENVPTNALLLLKNLTKGEEERIFTYENEEQVWW</sequence>
<keyword evidence="1" id="KW-0812">Transmembrane</keyword>
<keyword evidence="3" id="KW-1185">Reference proteome</keyword>
<reference evidence="2 3" key="1">
    <citation type="submission" date="2016-11" db="EMBL/GenBank/DDBJ databases">
        <authorList>
            <person name="Jaros S."/>
            <person name="Januszkiewicz K."/>
            <person name="Wedrychowicz H."/>
        </authorList>
    </citation>
    <scope>NUCLEOTIDE SEQUENCE [LARGE SCALE GENOMIC DNA]</scope>
    <source>
        <strain evidence="2 3">DSM 26883</strain>
    </source>
</reference>
<accession>A0A1M5GJB0</accession>
<dbReference type="PANTHER" id="PTHR35532:SF5">
    <property type="entry name" value="CARBOHYDRATE-BINDING DOMAIN-CONTAINING PROTEIN"/>
    <property type="match status" value="1"/>
</dbReference>
<dbReference type="AlphaFoldDB" id="A0A1M5GJB0"/>
<evidence type="ECO:0000313" key="3">
    <source>
        <dbReference type="Proteomes" id="UP000184436"/>
    </source>
</evidence>
<evidence type="ECO:0000313" key="2">
    <source>
        <dbReference type="EMBL" id="SHG03807.1"/>
    </source>
</evidence>
<proteinExistence type="predicted"/>